<keyword evidence="7" id="KW-0503">Monooxygenase</keyword>
<evidence type="ECO:0000256" key="7">
    <source>
        <dbReference type="ARBA" id="ARBA00023033"/>
    </source>
</evidence>
<evidence type="ECO:0000256" key="9">
    <source>
        <dbReference type="ARBA" id="ARBA00049401"/>
    </source>
</evidence>
<evidence type="ECO:0000256" key="4">
    <source>
        <dbReference type="ARBA" id="ARBA00022630"/>
    </source>
</evidence>
<dbReference type="Proteomes" id="UP000198832">
    <property type="component" value="Unassembled WGS sequence"/>
</dbReference>
<keyword evidence="5" id="KW-0288">FMN</keyword>
<evidence type="ECO:0000313" key="11">
    <source>
        <dbReference type="Proteomes" id="UP000198832"/>
    </source>
</evidence>
<dbReference type="RefSeq" id="WP_245750127.1">
    <property type="nucleotide sequence ID" value="NZ_FOLB01000002.1"/>
</dbReference>
<reference evidence="10 11" key="1">
    <citation type="submission" date="2016-10" db="EMBL/GenBank/DDBJ databases">
        <authorList>
            <person name="de Groot N.N."/>
        </authorList>
    </citation>
    <scope>NUCLEOTIDE SEQUENCE [LARGE SCALE GENOMIC DNA]</scope>
    <source>
        <strain evidence="10 11">CGMCC 1.7056</strain>
    </source>
</reference>
<gene>
    <name evidence="10" type="ORF">SAMN04487968_102339</name>
</gene>
<evidence type="ECO:0000313" key="10">
    <source>
        <dbReference type="EMBL" id="SFB93079.1"/>
    </source>
</evidence>
<dbReference type="GO" id="GO:0018580">
    <property type="term" value="F:nitronate monooxygenase activity"/>
    <property type="evidence" value="ECO:0007669"/>
    <property type="project" value="InterPro"/>
</dbReference>
<accession>A0A1I1F0X7</accession>
<keyword evidence="6" id="KW-0560">Oxidoreductase</keyword>
<protein>
    <recommendedName>
        <fullName evidence="8">Propionate 3-nitronate monooxygenase</fullName>
    </recommendedName>
</protein>
<evidence type="ECO:0000256" key="2">
    <source>
        <dbReference type="ARBA" id="ARBA00009881"/>
    </source>
</evidence>
<keyword evidence="4" id="KW-0285">Flavoprotein</keyword>
<dbReference type="InterPro" id="IPR013785">
    <property type="entry name" value="Aldolase_TIM"/>
</dbReference>
<sequence>MTILDLAIPVIAAPMAGGPTTPDLVVAASEAGGLGFLAAGYKTPEALADHINDVRSRTDTFGVNLFAPRPVPVDPAAYAAYRERIRADAERLQADVPEVPREDDDAWAAKLGLLVADPVPLVSFTFGIPSAREIKRLRDVGTITAQTVTTADEARAGAEAGVDLLVVQAPAAGGHSGTLSPARIPRDRPLNDLVAEIAATTVLPLIAAGGIMTSADARAALDHGASAVAVGTALLLAPEAGTSAAHRDALLGPDRGPTVMTRAFSGRPARAIPNAFLTEHHEEAPSGYPAIHHLTSPMRKAAAAAGDPEHVNLWAGAGYRQARERPAADTLRAIAAGL</sequence>
<evidence type="ECO:0000256" key="6">
    <source>
        <dbReference type="ARBA" id="ARBA00023002"/>
    </source>
</evidence>
<dbReference type="PANTHER" id="PTHR42747">
    <property type="entry name" value="NITRONATE MONOOXYGENASE-RELATED"/>
    <property type="match status" value="1"/>
</dbReference>
<evidence type="ECO:0000256" key="3">
    <source>
        <dbReference type="ARBA" id="ARBA00022575"/>
    </source>
</evidence>
<proteinExistence type="inferred from homology"/>
<keyword evidence="11" id="KW-1185">Reference proteome</keyword>
<dbReference type="Gene3D" id="3.20.20.70">
    <property type="entry name" value="Aldolase class I"/>
    <property type="match status" value="1"/>
</dbReference>
<dbReference type="STRING" id="574651.SAMN04487968_102339"/>
<dbReference type="SUPFAM" id="SSF51412">
    <property type="entry name" value="Inosine monophosphate dehydrogenase (IMPDH)"/>
    <property type="match status" value="1"/>
</dbReference>
<comment type="cofactor">
    <cofactor evidence="1">
        <name>FMN</name>
        <dbReference type="ChEBI" id="CHEBI:58210"/>
    </cofactor>
</comment>
<organism evidence="10 11">
    <name type="scientific">Nocardioides terrae</name>
    <dbReference type="NCBI Taxonomy" id="574651"/>
    <lineage>
        <taxon>Bacteria</taxon>
        <taxon>Bacillati</taxon>
        <taxon>Actinomycetota</taxon>
        <taxon>Actinomycetes</taxon>
        <taxon>Propionibacteriales</taxon>
        <taxon>Nocardioidaceae</taxon>
        <taxon>Nocardioides</taxon>
    </lineage>
</organism>
<dbReference type="Pfam" id="PF03060">
    <property type="entry name" value="NMO"/>
    <property type="match status" value="1"/>
</dbReference>
<dbReference type="InterPro" id="IPR004136">
    <property type="entry name" value="NMO"/>
</dbReference>
<keyword evidence="3" id="KW-0216">Detoxification</keyword>
<evidence type="ECO:0000256" key="5">
    <source>
        <dbReference type="ARBA" id="ARBA00022643"/>
    </source>
</evidence>
<dbReference type="AlphaFoldDB" id="A0A1I1F0X7"/>
<comment type="similarity">
    <text evidence="2">Belongs to the nitronate monooxygenase family. NMO class I subfamily.</text>
</comment>
<evidence type="ECO:0000256" key="8">
    <source>
        <dbReference type="ARBA" id="ARBA00031155"/>
    </source>
</evidence>
<dbReference type="PANTHER" id="PTHR42747:SF3">
    <property type="entry name" value="NITRONATE MONOOXYGENASE-RELATED"/>
    <property type="match status" value="1"/>
</dbReference>
<evidence type="ECO:0000256" key="1">
    <source>
        <dbReference type="ARBA" id="ARBA00001917"/>
    </source>
</evidence>
<dbReference type="CDD" id="cd04730">
    <property type="entry name" value="NPD_like"/>
    <property type="match status" value="1"/>
</dbReference>
<dbReference type="EMBL" id="FOLB01000002">
    <property type="protein sequence ID" value="SFB93079.1"/>
    <property type="molecule type" value="Genomic_DNA"/>
</dbReference>
<name>A0A1I1F0X7_9ACTN</name>
<dbReference type="GO" id="GO:0009636">
    <property type="term" value="P:response to toxic substance"/>
    <property type="evidence" value="ECO:0007669"/>
    <property type="project" value="UniProtKB-KW"/>
</dbReference>
<comment type="catalytic activity">
    <reaction evidence="9">
        <text>3 propionate 3-nitronate + 3 O2 + H2O = 3 3-oxopropanoate + 2 nitrate + nitrite + H2O2 + 3 H(+)</text>
        <dbReference type="Rhea" id="RHEA:57332"/>
        <dbReference type="ChEBI" id="CHEBI:15377"/>
        <dbReference type="ChEBI" id="CHEBI:15378"/>
        <dbReference type="ChEBI" id="CHEBI:15379"/>
        <dbReference type="ChEBI" id="CHEBI:16240"/>
        <dbReference type="ChEBI" id="CHEBI:16301"/>
        <dbReference type="ChEBI" id="CHEBI:17632"/>
        <dbReference type="ChEBI" id="CHEBI:33190"/>
        <dbReference type="ChEBI" id="CHEBI:136067"/>
    </reaction>
</comment>